<protein>
    <submittedName>
        <fullName evidence="2">Glucokinase</fullName>
    </submittedName>
</protein>
<dbReference type="InterPro" id="IPR043129">
    <property type="entry name" value="ATPase_NBD"/>
</dbReference>
<dbReference type="EMBL" id="CP043026">
    <property type="protein sequence ID" value="QEH61856.1"/>
    <property type="molecule type" value="Genomic_DNA"/>
</dbReference>
<accession>A0A5B9Y570</accession>
<dbReference type="AlphaFoldDB" id="A0A5B9Y570"/>
<name>A0A5B9Y570_9MOLU</name>
<gene>
    <name evidence="2" type="primary">glk</name>
    <name evidence="2" type="ORF">SCHIN_v1c06590</name>
</gene>
<proteinExistence type="inferred from homology"/>
<dbReference type="PANTHER" id="PTHR18964">
    <property type="entry name" value="ROK (REPRESSOR, ORF, KINASE) FAMILY"/>
    <property type="match status" value="1"/>
</dbReference>
<dbReference type="Gene3D" id="3.30.420.40">
    <property type="match status" value="2"/>
</dbReference>
<sequence>MKLILSIELGVNSSKIALVNQYGDIQAKFFVEHDFEKGILENLYQKIVESLDTIGINYEDSVDKIGIASAGYVDHMVGIVRYAAALDWNNYYLKDKAESLFNKPILVLNDANAAALGEFWVGSAKQYDSIVFYTVDSGIGGALILDGKLMSGSRGFSGEFGHGGGVYQNKYKCKCGLLGCIEPISSGPGIARYFKDKFDENPGHPAANYFKDFETFTTKDIISVYEDNDKPVEILDILQEALEPLVMHMATMINALDPEAIIISGGLTNMGPLLTRIISKSIKKYIIEKFAQDIVVEIAELGNDAILIGSAYYALNDWKIF</sequence>
<dbReference type="GO" id="GO:0016301">
    <property type="term" value="F:kinase activity"/>
    <property type="evidence" value="ECO:0007669"/>
    <property type="project" value="UniProtKB-KW"/>
</dbReference>
<dbReference type="RefSeq" id="WP_166508237.1">
    <property type="nucleotide sequence ID" value="NZ_CP043026.1"/>
</dbReference>
<evidence type="ECO:0000256" key="1">
    <source>
        <dbReference type="ARBA" id="ARBA00006479"/>
    </source>
</evidence>
<dbReference type="PROSITE" id="PS01125">
    <property type="entry name" value="ROK"/>
    <property type="match status" value="1"/>
</dbReference>
<dbReference type="Pfam" id="PF00480">
    <property type="entry name" value="ROK"/>
    <property type="match status" value="1"/>
</dbReference>
<dbReference type="InterPro" id="IPR000600">
    <property type="entry name" value="ROK"/>
</dbReference>
<keyword evidence="2" id="KW-0808">Transferase</keyword>
<dbReference type="KEGG" id="schi:SCHIN_v1c06590"/>
<reference evidence="2 3" key="1">
    <citation type="submission" date="2019-08" db="EMBL/GenBank/DDBJ databases">
        <title>Complete genome sequence of Spiroplasma chinense CCH (DSM 19755).</title>
        <authorList>
            <person name="Shen H.-Y."/>
            <person name="Lin Y.-C."/>
            <person name="Chou L."/>
            <person name="Kuo C.-H."/>
        </authorList>
    </citation>
    <scope>NUCLEOTIDE SEQUENCE [LARGE SCALE GENOMIC DNA]</scope>
    <source>
        <strain evidence="2 3">CCH</strain>
    </source>
</reference>
<dbReference type="InterPro" id="IPR049874">
    <property type="entry name" value="ROK_cs"/>
</dbReference>
<dbReference type="SUPFAM" id="SSF53067">
    <property type="entry name" value="Actin-like ATPase domain"/>
    <property type="match status" value="1"/>
</dbReference>
<comment type="similarity">
    <text evidence="1">Belongs to the ROK (NagC/XylR) family.</text>
</comment>
<evidence type="ECO:0000313" key="3">
    <source>
        <dbReference type="Proteomes" id="UP000323144"/>
    </source>
</evidence>
<evidence type="ECO:0000313" key="2">
    <source>
        <dbReference type="EMBL" id="QEH61856.1"/>
    </source>
</evidence>
<dbReference type="Proteomes" id="UP000323144">
    <property type="component" value="Chromosome"/>
</dbReference>
<organism evidence="2 3">
    <name type="scientific">Spiroplasma chinense</name>
    <dbReference type="NCBI Taxonomy" id="216932"/>
    <lineage>
        <taxon>Bacteria</taxon>
        <taxon>Bacillati</taxon>
        <taxon>Mycoplasmatota</taxon>
        <taxon>Mollicutes</taxon>
        <taxon>Entomoplasmatales</taxon>
        <taxon>Spiroplasmataceae</taxon>
        <taxon>Spiroplasma</taxon>
    </lineage>
</organism>
<dbReference type="PANTHER" id="PTHR18964:SF149">
    <property type="entry name" value="BIFUNCTIONAL UDP-N-ACETYLGLUCOSAMINE 2-EPIMERASE_N-ACETYLMANNOSAMINE KINASE"/>
    <property type="match status" value="1"/>
</dbReference>
<keyword evidence="3" id="KW-1185">Reference proteome</keyword>
<keyword evidence="2" id="KW-0418">Kinase</keyword>